<comment type="caution">
    <text evidence="1">The sequence shown here is derived from an EMBL/GenBank/DDBJ whole genome shotgun (WGS) entry which is preliminary data.</text>
</comment>
<sequence length="125" mass="13915">MQRNTRILCIGFNNSYKRLENTMLVIFKSNNHGDITMFGDVAKQLILAMDCSGNIPAGLHADDIHDALKSLLSVVNAPATDSEQDDEDAVENENWQPSLKQRAIPLIEMLEGALHHQDGITWENA</sequence>
<name>A0A420EBP3_9ALTE</name>
<dbReference type="EMBL" id="RAQO01000006">
    <property type="protein sequence ID" value="RKF18063.1"/>
    <property type="molecule type" value="Genomic_DNA"/>
</dbReference>
<dbReference type="Proteomes" id="UP000286482">
    <property type="component" value="Unassembled WGS sequence"/>
</dbReference>
<protein>
    <submittedName>
        <fullName evidence="1">DUF1840 domain-containing protein</fullName>
    </submittedName>
</protein>
<keyword evidence="2" id="KW-1185">Reference proteome</keyword>
<evidence type="ECO:0000313" key="2">
    <source>
        <dbReference type="Proteomes" id="UP000286482"/>
    </source>
</evidence>
<reference evidence="1 2" key="1">
    <citation type="submission" date="2018-09" db="EMBL/GenBank/DDBJ databases">
        <authorList>
            <person name="Wang Z."/>
        </authorList>
    </citation>
    <scope>NUCLEOTIDE SEQUENCE [LARGE SCALE GENOMIC DNA]</scope>
    <source>
        <strain evidence="1 2">ALS 81</strain>
    </source>
</reference>
<evidence type="ECO:0000313" key="1">
    <source>
        <dbReference type="EMBL" id="RKF18063.1"/>
    </source>
</evidence>
<organism evidence="1 2">
    <name type="scientific">Alginatibacterium sediminis</name>
    <dbReference type="NCBI Taxonomy" id="2164068"/>
    <lineage>
        <taxon>Bacteria</taxon>
        <taxon>Pseudomonadati</taxon>
        <taxon>Pseudomonadota</taxon>
        <taxon>Gammaproteobacteria</taxon>
        <taxon>Alteromonadales</taxon>
        <taxon>Alteromonadaceae</taxon>
        <taxon>Alginatibacterium</taxon>
    </lineage>
</organism>
<gene>
    <name evidence="1" type="ORF">DBZ36_12555</name>
</gene>
<dbReference type="AlphaFoldDB" id="A0A420EBP3"/>
<accession>A0A420EBP3</accession>
<dbReference type="InterPro" id="IPR014991">
    <property type="entry name" value="DUF1840"/>
</dbReference>
<proteinExistence type="predicted"/>
<dbReference type="Pfam" id="PF08895">
    <property type="entry name" value="DUF1840"/>
    <property type="match status" value="1"/>
</dbReference>